<keyword evidence="1" id="KW-1133">Transmembrane helix</keyword>
<sequence length="37" mass="4579">MKEPETPFPRHWRYYIVLKWCVIALAVALAFKFFGYW</sequence>
<keyword evidence="1" id="KW-0472">Membrane</keyword>
<reference evidence="2 3" key="1">
    <citation type="journal article" date="2014" name="Genome Announc.">
        <title>Genome Sequence of Afipia felis Strain 76713, Isolated in Hospital Water Using an Amoeba Co-Culture Procedure.</title>
        <authorList>
            <person name="Benamar S."/>
            <person name="La Scola B."/>
            <person name="Croce O."/>
        </authorList>
    </citation>
    <scope>NUCLEOTIDE SEQUENCE [LARGE SCALE GENOMIC DNA]</scope>
    <source>
        <strain evidence="2 3">76713</strain>
    </source>
</reference>
<gene>
    <name evidence="2" type="ORF">BN961_01789</name>
</gene>
<proteinExistence type="predicted"/>
<dbReference type="EMBL" id="CCAZ020000001">
    <property type="protein sequence ID" value="CEG08374.1"/>
    <property type="molecule type" value="Genomic_DNA"/>
</dbReference>
<protein>
    <submittedName>
        <fullName evidence="2">Uncharacterized protein</fullName>
    </submittedName>
</protein>
<organism evidence="2 3">
    <name type="scientific">Afipia felis</name>
    <name type="common">Cat scratch disease bacillus</name>
    <dbReference type="NCBI Taxonomy" id="1035"/>
    <lineage>
        <taxon>Bacteria</taxon>
        <taxon>Pseudomonadati</taxon>
        <taxon>Pseudomonadota</taxon>
        <taxon>Alphaproteobacteria</taxon>
        <taxon>Hyphomicrobiales</taxon>
        <taxon>Nitrobacteraceae</taxon>
        <taxon>Afipia</taxon>
    </lineage>
</organism>
<accession>A0A090MS26</accession>
<keyword evidence="1" id="KW-0812">Transmembrane</keyword>
<dbReference type="AlphaFoldDB" id="A0A090MS26"/>
<feature type="transmembrane region" description="Helical" evidence="1">
    <location>
        <begin position="12"/>
        <end position="34"/>
    </location>
</feature>
<evidence type="ECO:0000313" key="3">
    <source>
        <dbReference type="Proteomes" id="UP000035762"/>
    </source>
</evidence>
<dbReference type="Proteomes" id="UP000035762">
    <property type="component" value="Unassembled WGS sequence"/>
</dbReference>
<evidence type="ECO:0000256" key="1">
    <source>
        <dbReference type="SAM" id="Phobius"/>
    </source>
</evidence>
<evidence type="ECO:0000313" key="2">
    <source>
        <dbReference type="EMBL" id="CEG08374.1"/>
    </source>
</evidence>
<name>A0A090MS26_AFIFE</name>
<keyword evidence="3" id="KW-1185">Reference proteome</keyword>
<comment type="caution">
    <text evidence="2">The sequence shown here is derived from an EMBL/GenBank/DDBJ whole genome shotgun (WGS) entry which is preliminary data.</text>
</comment>